<protein>
    <recommendedName>
        <fullName evidence="3">Glucose-methanol-choline oxidoreductase N-terminal domain-containing protein</fullName>
    </recommendedName>
</protein>
<feature type="binding site" evidence="2">
    <location>
        <begin position="467"/>
        <end position="468"/>
    </location>
    <ligand>
        <name>FAD</name>
        <dbReference type="ChEBI" id="CHEBI:57692"/>
    </ligand>
</feature>
<dbReference type="InterPro" id="IPR000172">
    <property type="entry name" value="GMC_OxRdtase_N"/>
</dbReference>
<dbReference type="Proteomes" id="UP001320420">
    <property type="component" value="Unassembled WGS sequence"/>
</dbReference>
<evidence type="ECO:0000313" key="4">
    <source>
        <dbReference type="EMBL" id="KAK7755461.1"/>
    </source>
</evidence>
<proteinExistence type="inferred from homology"/>
<dbReference type="AlphaFoldDB" id="A0AAN9UXP0"/>
<evidence type="ECO:0000256" key="1">
    <source>
        <dbReference type="ARBA" id="ARBA00010790"/>
    </source>
</evidence>
<dbReference type="InterPro" id="IPR012132">
    <property type="entry name" value="GMC_OxRdtase"/>
</dbReference>
<comment type="caution">
    <text evidence="4">The sequence shown here is derived from an EMBL/GenBank/DDBJ whole genome shotgun (WGS) entry which is preliminary data.</text>
</comment>
<accession>A0AAN9UXP0</accession>
<keyword evidence="2" id="KW-0274">FAD</keyword>
<dbReference type="InterPro" id="IPR036188">
    <property type="entry name" value="FAD/NAD-bd_sf"/>
</dbReference>
<dbReference type="PROSITE" id="PS00624">
    <property type="entry name" value="GMC_OXRED_2"/>
    <property type="match status" value="1"/>
</dbReference>
<organism evidence="4 5">
    <name type="scientific">Diatrype stigma</name>
    <dbReference type="NCBI Taxonomy" id="117547"/>
    <lineage>
        <taxon>Eukaryota</taxon>
        <taxon>Fungi</taxon>
        <taxon>Dikarya</taxon>
        <taxon>Ascomycota</taxon>
        <taxon>Pezizomycotina</taxon>
        <taxon>Sordariomycetes</taxon>
        <taxon>Xylariomycetidae</taxon>
        <taxon>Xylariales</taxon>
        <taxon>Diatrypaceae</taxon>
        <taxon>Diatrype</taxon>
    </lineage>
</organism>
<reference evidence="4 5" key="1">
    <citation type="submission" date="2024-02" db="EMBL/GenBank/DDBJ databases">
        <title>De novo assembly and annotation of 12 fungi associated with fruit tree decline syndrome in Ontario, Canada.</title>
        <authorList>
            <person name="Sulman M."/>
            <person name="Ellouze W."/>
            <person name="Ilyukhin E."/>
        </authorList>
    </citation>
    <scope>NUCLEOTIDE SEQUENCE [LARGE SCALE GENOMIC DNA]</scope>
    <source>
        <strain evidence="4 5">M11/M66-122</strain>
    </source>
</reference>
<keyword evidence="5" id="KW-1185">Reference proteome</keyword>
<keyword evidence="2" id="KW-0285">Flavoprotein</keyword>
<dbReference type="Gene3D" id="3.50.50.60">
    <property type="entry name" value="FAD/NAD(P)-binding domain"/>
    <property type="match status" value="1"/>
</dbReference>
<comment type="similarity">
    <text evidence="1">Belongs to the GMC oxidoreductase family.</text>
</comment>
<dbReference type="Gene3D" id="3.30.560.10">
    <property type="entry name" value="Glucose Oxidase, domain 3"/>
    <property type="match status" value="1"/>
</dbReference>
<dbReference type="EMBL" id="JAKJXP020000012">
    <property type="protein sequence ID" value="KAK7755461.1"/>
    <property type="molecule type" value="Genomic_DNA"/>
</dbReference>
<gene>
    <name evidence="4" type="ORF">SLS62_002390</name>
</gene>
<dbReference type="Pfam" id="PF00732">
    <property type="entry name" value="GMC_oxred_N"/>
    <property type="match status" value="1"/>
</dbReference>
<dbReference type="GO" id="GO:0050660">
    <property type="term" value="F:flavin adenine dinucleotide binding"/>
    <property type="evidence" value="ECO:0007669"/>
    <property type="project" value="InterPro"/>
</dbReference>
<name>A0AAN9UXP0_9PEZI</name>
<evidence type="ECO:0000259" key="3">
    <source>
        <dbReference type="PROSITE" id="PS00624"/>
    </source>
</evidence>
<dbReference type="SUPFAM" id="SSF54373">
    <property type="entry name" value="FAD-linked reductases, C-terminal domain"/>
    <property type="match status" value="1"/>
</dbReference>
<feature type="binding site" evidence="2">
    <location>
        <begin position="12"/>
        <end position="15"/>
    </location>
    <ligand>
        <name>FAD</name>
        <dbReference type="ChEBI" id="CHEBI:57692"/>
    </ligand>
</feature>
<dbReference type="PANTHER" id="PTHR11552:SF210">
    <property type="entry name" value="GLUCOSE-METHANOL-CHOLINE OXIDOREDUCTASE N-TERMINAL DOMAIN-CONTAINING PROTEIN-RELATED"/>
    <property type="match status" value="1"/>
</dbReference>
<dbReference type="GO" id="GO:0016614">
    <property type="term" value="F:oxidoreductase activity, acting on CH-OH group of donors"/>
    <property type="evidence" value="ECO:0007669"/>
    <property type="project" value="InterPro"/>
</dbReference>
<feature type="domain" description="Glucose-methanol-choline oxidoreductase N-terminal" evidence="3">
    <location>
        <begin position="193"/>
        <end position="207"/>
    </location>
</feature>
<dbReference type="SUPFAM" id="SSF51905">
    <property type="entry name" value="FAD/NAD(P)-binding domain"/>
    <property type="match status" value="1"/>
</dbReference>
<dbReference type="PIRSF" id="PIRSF000137">
    <property type="entry name" value="Alcohol_oxidase"/>
    <property type="match status" value="1"/>
</dbReference>
<dbReference type="PANTHER" id="PTHR11552">
    <property type="entry name" value="GLUCOSE-METHANOL-CHOLINE GMC OXIDOREDUCTASE"/>
    <property type="match status" value="1"/>
</dbReference>
<dbReference type="Pfam" id="PF05199">
    <property type="entry name" value="GMC_oxred_C"/>
    <property type="match status" value="1"/>
</dbReference>
<comment type="cofactor">
    <cofactor evidence="2">
        <name>FAD</name>
        <dbReference type="ChEBI" id="CHEBI:57692"/>
    </cofactor>
</comment>
<dbReference type="InterPro" id="IPR007867">
    <property type="entry name" value="GMC_OxRtase_C"/>
</dbReference>
<sequence>MRKAIGGSSAINAHVFVPPARSLVDSWELLGNDGWNWDTLQGYYSKSYTSPPVDQSIEKALGIDGWSARNDAANGPIKASFSGNHSHPIRHAWAEAFETSRRYMTNDPFLNASVGSFSALSSINPETKERSYATSAYYNPIKGRENLGVLENAVVEKILFEDGHPPRATGVQYSYKGDRKIASASKEVIIAAGALQSPKILELSGIGNPELLEKHSIKLVKELRQVGENLHDHLVCYISYEAVDDLETLDALIRQEPEPLGKAMEEYATNKSGMLTSVGVYTYAYLSLIDILPEEGQEHLKKILREHRPCHDQSPGKMQDPDQVRAQAYYDIAEKTLLNPGVPTGAYLTALAQQVIPVKPNSTSPAGPVPGKFVSFGSMLSQPLSRGSVHIQSNDILVAPHVDPNYLSNPVDIEALAHHMQYIETIASSSSFAKILKYPLRHRDPASHLTDLAKAKEYIKTSAISMWHLGGSCAMLPQEKGGVVDSQLRVYGVEKLRVVDSSAIPLISTANLQSTVYAFAERAADLIKTSYGLA</sequence>
<evidence type="ECO:0000313" key="5">
    <source>
        <dbReference type="Proteomes" id="UP001320420"/>
    </source>
</evidence>
<evidence type="ECO:0000256" key="2">
    <source>
        <dbReference type="PIRSR" id="PIRSR000137-2"/>
    </source>
</evidence>
<feature type="binding site" evidence="2">
    <location>
        <position position="155"/>
    </location>
    <ligand>
        <name>FAD</name>
        <dbReference type="ChEBI" id="CHEBI:57692"/>
    </ligand>
</feature>